<evidence type="ECO:0000256" key="1">
    <source>
        <dbReference type="SAM" id="MobiDB-lite"/>
    </source>
</evidence>
<dbReference type="PANTHER" id="PTHR14428:SF5">
    <property type="entry name" value="NUCLEOLAR COMPLEX PROTEIN 3 HOMOLOG"/>
    <property type="match status" value="1"/>
</dbReference>
<name>A0A0D9QHK1_PLAFR</name>
<dbReference type="GO" id="GO:0006270">
    <property type="term" value="P:DNA replication initiation"/>
    <property type="evidence" value="ECO:0007669"/>
    <property type="project" value="TreeGrafter"/>
</dbReference>
<feature type="region of interest" description="Disordered" evidence="1">
    <location>
        <begin position="45"/>
        <end position="93"/>
    </location>
</feature>
<gene>
    <name evidence="2" type="ORF">AK88_05194</name>
</gene>
<evidence type="ECO:0000313" key="3">
    <source>
        <dbReference type="Proteomes" id="UP000054561"/>
    </source>
</evidence>
<dbReference type="InterPro" id="IPR016024">
    <property type="entry name" value="ARM-type_fold"/>
</dbReference>
<dbReference type="OrthoDB" id="372073at2759"/>
<dbReference type="VEuPathDB" id="PlasmoDB:AK88_05194"/>
<dbReference type="AlphaFoldDB" id="A0A0D9QHK1"/>
<proteinExistence type="predicted"/>
<keyword evidence="3" id="KW-1185">Reference proteome</keyword>
<feature type="compositionally biased region" description="Acidic residues" evidence="1">
    <location>
        <begin position="52"/>
        <end position="61"/>
    </location>
</feature>
<feature type="region of interest" description="Disordered" evidence="1">
    <location>
        <begin position="175"/>
        <end position="196"/>
    </location>
</feature>
<feature type="region of interest" description="Disordered" evidence="1">
    <location>
        <begin position="1"/>
        <end position="20"/>
    </location>
</feature>
<dbReference type="GO" id="GO:0005730">
    <property type="term" value="C:nucleolus"/>
    <property type="evidence" value="ECO:0007669"/>
    <property type="project" value="TreeGrafter"/>
</dbReference>
<dbReference type="GO" id="GO:0003682">
    <property type="term" value="F:chromatin binding"/>
    <property type="evidence" value="ECO:0007669"/>
    <property type="project" value="TreeGrafter"/>
</dbReference>
<organism evidence="2 3">
    <name type="scientific">Plasmodium fragile</name>
    <dbReference type="NCBI Taxonomy" id="5857"/>
    <lineage>
        <taxon>Eukaryota</taxon>
        <taxon>Sar</taxon>
        <taxon>Alveolata</taxon>
        <taxon>Apicomplexa</taxon>
        <taxon>Aconoidasida</taxon>
        <taxon>Haemosporida</taxon>
        <taxon>Plasmodiidae</taxon>
        <taxon>Plasmodium</taxon>
        <taxon>Plasmodium (Plasmodium)</taxon>
    </lineage>
</organism>
<dbReference type="InterPro" id="IPR016903">
    <property type="entry name" value="Nucleolar_cplx-assoc_3"/>
</dbReference>
<dbReference type="OMA" id="CHDIRNE"/>
<dbReference type="SUPFAM" id="SSF48371">
    <property type="entry name" value="ARM repeat"/>
    <property type="match status" value="1"/>
</dbReference>
<protein>
    <recommendedName>
        <fullName evidence="4">Nucleolar complex-associated protein 3 N-terminal domain-containing protein</fullName>
    </recommendedName>
</protein>
<sequence length="915" mass="103209">MGKKAIAKTQKKKKHKEIEQYEARTFNRDISNKIKRKSFNLPRVKRNGIITYDDDDDDDDYNAGGRGRRSGLHSGSQNEEQNRKKSKKFEKGQLKLKKMLEKIKNKKKKIKNPLEEEMTKIENKMKHCHDIRNEVAVISNSIIGNQDMHIEKFDHLFFIFRESLTKGRELKRRATIGNGTFPGAGTTKRDADRKTDKNELERKVKYYQMANALSSISICTVLKCITPSYKIIGSEKISGENNSTIQRNEEHTSLKGETNKGLNCIEGGGAMKSLSKLMINVNKIEQKIVQYFKQFCSILKENIRNNVTLFVNLLCEIVTVNLHLSRSEGLFDYLTLYANIHTYSKKKHNAMVERRGGLTKKGKTNIHLLCMKCLNTIKEIIDNDSNLSFTITLVDYFTNSLFKREQNVSPNLLKIFSQISITEKKISAKLFSGEDANDGGLGKWKDDNVRTKTNVCGELRIIEKNTEKILDQLFLVYLCVLRGYKKHSVALVKNALQGICHYALYVNKLLMDDVFAEVKALATVGTAAVGEAADEAGGGGGGTAPPPLRLTAARIFLEMINKVTDDSFYIDCSWVANTLLSLLDLSLPYFHLGSVHFLLEDQNFMYSSFGDFGKCSQSDPLSGGRQNGTYVDNAECSNRGEANERGQVQMGSKNTSEKYNFCAELLYCIELLLNTKSFTSNYNTFKSNNNQLLARIVFELQNIAVHSDYIISFCILNVIQNILKKYPLVRSIVDEDGIVISSMNDNLSIFFSNFLFHSSFAEDVSSLGFNISLFDSDESRNAILNNYISQHVREKDPNKVIHLNLSLSEPRIVNAHTFMKYPPEECASKFMQCGFKKSSAAPRDGTHGMGFKNAFCGNSSLEKKAGIKFTGTSANLSVSHVPAHMLTAMDFVEIVFSPYEELSKYFSKDCDKGEQ</sequence>
<dbReference type="GeneID" id="24270508"/>
<evidence type="ECO:0008006" key="4">
    <source>
        <dbReference type="Google" id="ProtNLM"/>
    </source>
</evidence>
<reference evidence="2 3" key="1">
    <citation type="submission" date="2014-03" db="EMBL/GenBank/DDBJ databases">
        <title>The Genome Sequence of Plasmodium fragile nilgiri.</title>
        <authorList>
            <consortium name="The Broad Institute Genomics Platform"/>
            <consortium name="The Broad Institute Genome Sequencing Center for Infectious Disease"/>
            <person name="Neafsey D."/>
            <person name="Duraisingh M."/>
            <person name="Young S.K."/>
            <person name="Zeng Q."/>
            <person name="Gargeya S."/>
            <person name="Abouelleil A."/>
            <person name="Alvarado L."/>
            <person name="Chapman S.B."/>
            <person name="Gainer-Dewar J."/>
            <person name="Goldberg J."/>
            <person name="Griggs A."/>
            <person name="Gujja S."/>
            <person name="Hansen M."/>
            <person name="Howarth C."/>
            <person name="Imamovic A."/>
            <person name="Larimer J."/>
            <person name="Pearson M."/>
            <person name="Poon T.W."/>
            <person name="Priest M."/>
            <person name="Roberts A."/>
            <person name="Saif S."/>
            <person name="Shea T."/>
            <person name="Sykes S."/>
            <person name="Wortman J."/>
            <person name="Nusbaum C."/>
            <person name="Birren B."/>
        </authorList>
    </citation>
    <scope>NUCLEOTIDE SEQUENCE [LARGE SCALE GENOMIC DNA]</scope>
    <source>
        <strain evidence="3">nilgiri</strain>
    </source>
</reference>
<feature type="compositionally biased region" description="Basic residues" evidence="1">
    <location>
        <begin position="1"/>
        <end position="15"/>
    </location>
</feature>
<dbReference type="Proteomes" id="UP000054561">
    <property type="component" value="Unassembled WGS sequence"/>
</dbReference>
<accession>A0A0D9QHK1</accession>
<feature type="compositionally biased region" description="Basic and acidic residues" evidence="1">
    <location>
        <begin position="187"/>
        <end position="196"/>
    </location>
</feature>
<evidence type="ECO:0000313" key="2">
    <source>
        <dbReference type="EMBL" id="KJP85176.1"/>
    </source>
</evidence>
<dbReference type="RefSeq" id="XP_012338219.1">
    <property type="nucleotide sequence ID" value="XM_012482796.1"/>
</dbReference>
<dbReference type="PANTHER" id="PTHR14428">
    <property type="entry name" value="NUCLEOLAR COMPLEX PROTEIN 3"/>
    <property type="match status" value="1"/>
</dbReference>
<dbReference type="EMBL" id="KQ030394">
    <property type="protein sequence ID" value="KJP85176.1"/>
    <property type="molecule type" value="Genomic_DNA"/>
</dbReference>